<evidence type="ECO:0000313" key="4">
    <source>
        <dbReference type="Proteomes" id="UP000187074"/>
    </source>
</evidence>
<comment type="caution">
    <text evidence="3">The sequence shown here is derived from an EMBL/GenBank/DDBJ whole genome shotgun (WGS) entry which is preliminary data.</text>
</comment>
<proteinExistence type="predicted"/>
<reference evidence="3 4" key="1">
    <citation type="submission" date="2016-11" db="EMBL/GenBank/DDBJ databases">
        <title>Paenibacillus species isolates.</title>
        <authorList>
            <person name="Beno S.M."/>
        </authorList>
    </citation>
    <scope>NUCLEOTIDE SEQUENCE [LARGE SCALE GENOMIC DNA]</scope>
    <source>
        <strain evidence="3 4">FSL F4-0100</strain>
    </source>
</reference>
<feature type="region of interest" description="Disordered" evidence="1">
    <location>
        <begin position="37"/>
        <end position="79"/>
    </location>
</feature>
<accession>A0A1R1AU05</accession>
<gene>
    <name evidence="3" type="ORF">BK123_27135</name>
</gene>
<dbReference type="AlphaFoldDB" id="A0A1R1AU05"/>
<dbReference type="STRING" id="1401.BK123_27135"/>
<dbReference type="OrthoDB" id="9793135at2"/>
<dbReference type="EMBL" id="MRTF01000011">
    <property type="protein sequence ID" value="OME89056.1"/>
    <property type="molecule type" value="Genomic_DNA"/>
</dbReference>
<dbReference type="RefSeq" id="WP_076325473.1">
    <property type="nucleotide sequence ID" value="NZ_MRTF01000011.1"/>
</dbReference>
<dbReference type="Pfam" id="PF18952">
    <property type="entry name" value="DUF5696"/>
    <property type="match status" value="1"/>
</dbReference>
<organism evidence="3 4">
    <name type="scientific">Paenibacillus lautus</name>
    <name type="common">Bacillus lautus</name>
    <dbReference type="NCBI Taxonomy" id="1401"/>
    <lineage>
        <taxon>Bacteria</taxon>
        <taxon>Bacillati</taxon>
        <taxon>Bacillota</taxon>
        <taxon>Bacilli</taxon>
        <taxon>Bacillales</taxon>
        <taxon>Paenibacillaceae</taxon>
        <taxon>Paenibacillus</taxon>
    </lineage>
</organism>
<name>A0A1R1AU05_PAELA</name>
<keyword evidence="2" id="KW-0732">Signal</keyword>
<feature type="signal peptide" evidence="2">
    <location>
        <begin position="1"/>
        <end position="29"/>
    </location>
</feature>
<feature type="chain" id="PRO_5012842170" evidence="2">
    <location>
        <begin position="30"/>
        <end position="804"/>
    </location>
</feature>
<sequence>MRLLRSKKRFMVAAICVLFASTLGGFIFATSASTDKKQTEVQTTVQTETKTETQTETQRAPQTSTTKAVTPAKSNGKLPDETQFQTISENEKLLLKADKSSGHFTVTSKTTGEVWRSFPNPKDWQDKLNTDAWKLHLASPFMFRYVEFNLRKDLLKETNFYAQKGGISQFEVTDQGFKVMYDMPDLGFIIPVEVKLGEDFVETKVLAEGLVDEKVMPKEEPAAATVDKDGKEVKKPKPKKDPMARLASIRLFPFLGAQTSDDEDGFLYIPDGPGALIDFRERRAGTQNLYTERVYGDDWAYSNRNTMSDRNPITMPVFGIKSNKQGLLGVITEGEEYANVVAAPSGSFSQFNWVAPEYQYRFKFFQPTDTKKLNGYLTYSKEITKSDRATRYYMIEEKNEEISYVTLAERYRELLMKESAMKPLEGEQAKLRLQLHLLGGDTEDGFLWDSYLPLTTTKEAEGIVQELSALGVDHMDITYLGWQNDGYSKFGGDFPVPDQLGGNKGMKKFTDFAHSKGYAVYLDASSYTYNRGGEDGFRKNRDGLRDLASSVIESMSWDSRRKTFVSPQFMKGVIEGDLQEAKSLGINGYLYGQGIGSLLNTDFNENYRATREHSKEIQSQLFQMTKETFGSVRGAGGNAYTFPYISHMDSMASNFSYDMFIDRVVPFAQIALHGLTTYSFEYANLSDDYADNFLKGIEYGAVPSFVVTNASSQELLKSLSLHEFYSTNYKDWLAEIVSQYQKYEEALGDVQNEFITGHREIVSGVFETTYSNGKQVIVNYNDKEVSVGDAVVKAKDYIVSKGGA</sequence>
<evidence type="ECO:0000313" key="3">
    <source>
        <dbReference type="EMBL" id="OME89056.1"/>
    </source>
</evidence>
<evidence type="ECO:0000256" key="1">
    <source>
        <dbReference type="SAM" id="MobiDB-lite"/>
    </source>
</evidence>
<feature type="compositionally biased region" description="Low complexity" evidence="1">
    <location>
        <begin position="40"/>
        <end position="58"/>
    </location>
</feature>
<evidence type="ECO:0000256" key="2">
    <source>
        <dbReference type="SAM" id="SignalP"/>
    </source>
</evidence>
<protein>
    <submittedName>
        <fullName evidence="3">Uncharacterized protein</fullName>
    </submittedName>
</protein>
<dbReference type="InterPro" id="IPR043751">
    <property type="entry name" value="DUF5696"/>
</dbReference>
<feature type="compositionally biased region" description="Polar residues" evidence="1">
    <location>
        <begin position="59"/>
        <end position="68"/>
    </location>
</feature>
<dbReference type="Proteomes" id="UP000187074">
    <property type="component" value="Unassembled WGS sequence"/>
</dbReference>